<dbReference type="Proteomes" id="UP000008792">
    <property type="component" value="Unassembled WGS sequence"/>
</dbReference>
<accession>A0A0Q9WS94</accession>
<dbReference type="EMBL" id="CH940650">
    <property type="protein sequence ID" value="KRF83620.1"/>
    <property type="molecule type" value="Genomic_DNA"/>
</dbReference>
<organism evidence="1 2">
    <name type="scientific">Drosophila virilis</name>
    <name type="common">Fruit fly</name>
    <dbReference type="NCBI Taxonomy" id="7244"/>
    <lineage>
        <taxon>Eukaryota</taxon>
        <taxon>Metazoa</taxon>
        <taxon>Ecdysozoa</taxon>
        <taxon>Arthropoda</taxon>
        <taxon>Hexapoda</taxon>
        <taxon>Insecta</taxon>
        <taxon>Pterygota</taxon>
        <taxon>Neoptera</taxon>
        <taxon>Endopterygota</taxon>
        <taxon>Diptera</taxon>
        <taxon>Brachycera</taxon>
        <taxon>Muscomorpha</taxon>
        <taxon>Ephydroidea</taxon>
        <taxon>Drosophilidae</taxon>
        <taxon>Drosophila</taxon>
    </lineage>
</organism>
<name>A0A0Q9WS94_DROVI</name>
<proteinExistence type="predicted"/>
<dbReference type="AlphaFoldDB" id="A0A0Q9WS94"/>
<reference evidence="1 2" key="1">
    <citation type="journal article" date="2007" name="Nature">
        <title>Evolution of genes and genomes on the Drosophila phylogeny.</title>
        <authorList>
            <consortium name="Drosophila 12 Genomes Consortium"/>
            <person name="Clark A.G."/>
            <person name="Eisen M.B."/>
            <person name="Smith D.R."/>
            <person name="Bergman C.M."/>
            <person name="Oliver B."/>
            <person name="Markow T.A."/>
            <person name="Kaufman T.C."/>
            <person name="Kellis M."/>
            <person name="Gelbart W."/>
            <person name="Iyer V.N."/>
            <person name="Pollard D.A."/>
            <person name="Sackton T.B."/>
            <person name="Larracuente A.M."/>
            <person name="Singh N.D."/>
            <person name="Abad J.P."/>
            <person name="Abt D.N."/>
            <person name="Adryan B."/>
            <person name="Aguade M."/>
            <person name="Akashi H."/>
            <person name="Anderson W.W."/>
            <person name="Aquadro C.F."/>
            <person name="Ardell D.H."/>
            <person name="Arguello R."/>
            <person name="Artieri C.G."/>
            <person name="Barbash D.A."/>
            <person name="Barker D."/>
            <person name="Barsanti P."/>
            <person name="Batterham P."/>
            <person name="Batzoglou S."/>
            <person name="Begun D."/>
            <person name="Bhutkar A."/>
            <person name="Blanco E."/>
            <person name="Bosak S.A."/>
            <person name="Bradley R.K."/>
            <person name="Brand A.D."/>
            <person name="Brent M.R."/>
            <person name="Brooks A.N."/>
            <person name="Brown R.H."/>
            <person name="Butlin R.K."/>
            <person name="Caggese C."/>
            <person name="Calvi B.R."/>
            <person name="Bernardo de Carvalho A."/>
            <person name="Caspi A."/>
            <person name="Castrezana S."/>
            <person name="Celniker S.E."/>
            <person name="Chang J.L."/>
            <person name="Chapple C."/>
            <person name="Chatterji S."/>
            <person name="Chinwalla A."/>
            <person name="Civetta A."/>
            <person name="Clifton S.W."/>
            <person name="Comeron J.M."/>
            <person name="Costello J.C."/>
            <person name="Coyne J.A."/>
            <person name="Daub J."/>
            <person name="David R.G."/>
            <person name="Delcher A.L."/>
            <person name="Delehaunty K."/>
            <person name="Do C.B."/>
            <person name="Ebling H."/>
            <person name="Edwards K."/>
            <person name="Eickbush T."/>
            <person name="Evans J.D."/>
            <person name="Filipski A."/>
            <person name="Findeiss S."/>
            <person name="Freyhult E."/>
            <person name="Fulton L."/>
            <person name="Fulton R."/>
            <person name="Garcia A.C."/>
            <person name="Gardiner A."/>
            <person name="Garfield D.A."/>
            <person name="Garvin B.E."/>
            <person name="Gibson G."/>
            <person name="Gilbert D."/>
            <person name="Gnerre S."/>
            <person name="Godfrey J."/>
            <person name="Good R."/>
            <person name="Gotea V."/>
            <person name="Gravely B."/>
            <person name="Greenberg A.J."/>
            <person name="Griffiths-Jones S."/>
            <person name="Gross S."/>
            <person name="Guigo R."/>
            <person name="Gustafson E.A."/>
            <person name="Haerty W."/>
            <person name="Hahn M.W."/>
            <person name="Halligan D.L."/>
            <person name="Halpern A.L."/>
            <person name="Halter G.M."/>
            <person name="Han M.V."/>
            <person name="Heger A."/>
            <person name="Hillier L."/>
            <person name="Hinrichs A.S."/>
            <person name="Holmes I."/>
            <person name="Hoskins R.A."/>
            <person name="Hubisz M.J."/>
            <person name="Hultmark D."/>
            <person name="Huntley M.A."/>
            <person name="Jaffe D.B."/>
            <person name="Jagadeeshan S."/>
            <person name="Jeck W.R."/>
            <person name="Johnson J."/>
            <person name="Jones C.D."/>
            <person name="Jordan W.C."/>
            <person name="Karpen G.H."/>
            <person name="Kataoka E."/>
            <person name="Keightley P.D."/>
            <person name="Kheradpour P."/>
            <person name="Kirkness E.F."/>
            <person name="Koerich L.B."/>
            <person name="Kristiansen K."/>
            <person name="Kudrna D."/>
            <person name="Kulathinal R.J."/>
            <person name="Kumar S."/>
            <person name="Kwok R."/>
            <person name="Lander E."/>
            <person name="Langley C.H."/>
            <person name="Lapoint R."/>
            <person name="Lazzaro B.P."/>
            <person name="Lee S.J."/>
            <person name="Levesque L."/>
            <person name="Li R."/>
            <person name="Lin C.F."/>
            <person name="Lin M.F."/>
            <person name="Lindblad-Toh K."/>
            <person name="Llopart A."/>
            <person name="Long M."/>
            <person name="Low L."/>
            <person name="Lozovsky E."/>
            <person name="Lu J."/>
            <person name="Luo M."/>
            <person name="Machado C.A."/>
            <person name="Makalowski W."/>
            <person name="Marzo M."/>
            <person name="Matsuda M."/>
            <person name="Matzkin L."/>
            <person name="McAllister B."/>
            <person name="McBride C.S."/>
            <person name="McKernan B."/>
            <person name="McKernan K."/>
            <person name="Mendez-Lago M."/>
            <person name="Minx P."/>
            <person name="Mollenhauer M.U."/>
            <person name="Montooth K."/>
            <person name="Mount S.M."/>
            <person name="Mu X."/>
            <person name="Myers E."/>
            <person name="Negre B."/>
            <person name="Newfeld S."/>
            <person name="Nielsen R."/>
            <person name="Noor M.A."/>
            <person name="O'Grady P."/>
            <person name="Pachter L."/>
            <person name="Papaceit M."/>
            <person name="Parisi M.J."/>
            <person name="Parisi M."/>
            <person name="Parts L."/>
            <person name="Pedersen J.S."/>
            <person name="Pesole G."/>
            <person name="Phillippy A.M."/>
            <person name="Ponting C.P."/>
            <person name="Pop M."/>
            <person name="Porcelli D."/>
            <person name="Powell J.R."/>
            <person name="Prohaska S."/>
            <person name="Pruitt K."/>
            <person name="Puig M."/>
            <person name="Quesneville H."/>
            <person name="Ram K.R."/>
            <person name="Rand D."/>
            <person name="Rasmussen M.D."/>
            <person name="Reed L.K."/>
            <person name="Reenan R."/>
            <person name="Reily A."/>
            <person name="Remington K.A."/>
            <person name="Rieger T.T."/>
            <person name="Ritchie M.G."/>
            <person name="Robin C."/>
            <person name="Rogers Y.H."/>
            <person name="Rohde C."/>
            <person name="Rozas J."/>
            <person name="Rubenfield M.J."/>
            <person name="Ruiz A."/>
            <person name="Russo S."/>
            <person name="Salzberg S.L."/>
            <person name="Sanchez-Gracia A."/>
            <person name="Saranga D.J."/>
            <person name="Sato H."/>
            <person name="Schaeffer S.W."/>
            <person name="Schatz M.C."/>
            <person name="Schlenke T."/>
            <person name="Schwartz R."/>
            <person name="Segarra C."/>
            <person name="Singh R.S."/>
            <person name="Sirot L."/>
            <person name="Sirota M."/>
            <person name="Sisneros N.B."/>
            <person name="Smith C.D."/>
            <person name="Smith T.F."/>
            <person name="Spieth J."/>
            <person name="Stage D.E."/>
            <person name="Stark A."/>
            <person name="Stephan W."/>
            <person name="Strausberg R.L."/>
            <person name="Strempel S."/>
            <person name="Sturgill D."/>
            <person name="Sutton G."/>
            <person name="Sutton G.G."/>
            <person name="Tao W."/>
            <person name="Teichmann S."/>
            <person name="Tobari Y.N."/>
            <person name="Tomimura Y."/>
            <person name="Tsolas J.M."/>
            <person name="Valente V.L."/>
            <person name="Venter E."/>
            <person name="Venter J.C."/>
            <person name="Vicario S."/>
            <person name="Vieira F.G."/>
            <person name="Vilella A.J."/>
            <person name="Villasante A."/>
            <person name="Walenz B."/>
            <person name="Wang J."/>
            <person name="Wasserman M."/>
            <person name="Watts T."/>
            <person name="Wilson D."/>
            <person name="Wilson R.K."/>
            <person name="Wing R.A."/>
            <person name="Wolfner M.F."/>
            <person name="Wong A."/>
            <person name="Wong G.K."/>
            <person name="Wu C.I."/>
            <person name="Wu G."/>
            <person name="Yamamoto D."/>
            <person name="Yang H.P."/>
            <person name="Yang S.P."/>
            <person name="Yorke J.A."/>
            <person name="Yoshida K."/>
            <person name="Zdobnov E."/>
            <person name="Zhang P."/>
            <person name="Zhang Y."/>
            <person name="Zimin A.V."/>
            <person name="Baldwin J."/>
            <person name="Abdouelleil A."/>
            <person name="Abdulkadir J."/>
            <person name="Abebe A."/>
            <person name="Abera B."/>
            <person name="Abreu J."/>
            <person name="Acer S.C."/>
            <person name="Aftuck L."/>
            <person name="Alexander A."/>
            <person name="An P."/>
            <person name="Anderson E."/>
            <person name="Anderson S."/>
            <person name="Arachi H."/>
            <person name="Azer M."/>
            <person name="Bachantsang P."/>
            <person name="Barry A."/>
            <person name="Bayul T."/>
            <person name="Berlin A."/>
            <person name="Bessette D."/>
            <person name="Bloom T."/>
            <person name="Blye J."/>
            <person name="Boguslavskiy L."/>
            <person name="Bonnet C."/>
            <person name="Boukhgalter B."/>
            <person name="Bourzgui I."/>
            <person name="Brown A."/>
            <person name="Cahill P."/>
            <person name="Channer S."/>
            <person name="Cheshatsang Y."/>
            <person name="Chuda L."/>
            <person name="Citroen M."/>
            <person name="Collymore A."/>
            <person name="Cooke P."/>
            <person name="Costello M."/>
            <person name="D'Aco K."/>
            <person name="Daza R."/>
            <person name="De Haan G."/>
            <person name="DeGray S."/>
            <person name="DeMaso C."/>
            <person name="Dhargay N."/>
            <person name="Dooley K."/>
            <person name="Dooley E."/>
            <person name="Doricent M."/>
            <person name="Dorje P."/>
            <person name="Dorjee K."/>
            <person name="Dupes A."/>
            <person name="Elong R."/>
            <person name="Falk J."/>
            <person name="Farina A."/>
            <person name="Faro S."/>
            <person name="Ferguson D."/>
            <person name="Fisher S."/>
            <person name="Foley C.D."/>
            <person name="Franke A."/>
            <person name="Friedrich D."/>
            <person name="Gadbois L."/>
            <person name="Gearin G."/>
            <person name="Gearin C.R."/>
            <person name="Giannoukos G."/>
            <person name="Goode T."/>
            <person name="Graham J."/>
            <person name="Grandbois E."/>
            <person name="Grewal S."/>
            <person name="Gyaltsen K."/>
            <person name="Hafez N."/>
            <person name="Hagos B."/>
            <person name="Hall J."/>
            <person name="Henson C."/>
            <person name="Hollinger A."/>
            <person name="Honan T."/>
            <person name="Huard M.D."/>
            <person name="Hughes L."/>
            <person name="Hurhula B."/>
            <person name="Husby M.E."/>
            <person name="Kamat A."/>
            <person name="Kanga B."/>
            <person name="Kashin S."/>
            <person name="Khazanovich D."/>
            <person name="Kisner P."/>
            <person name="Lance K."/>
            <person name="Lara M."/>
            <person name="Lee W."/>
            <person name="Lennon N."/>
            <person name="Letendre F."/>
            <person name="LeVine R."/>
            <person name="Lipovsky A."/>
            <person name="Liu X."/>
            <person name="Liu J."/>
            <person name="Liu S."/>
            <person name="Lokyitsang T."/>
            <person name="Lokyitsang Y."/>
            <person name="Lubonja R."/>
            <person name="Lui A."/>
            <person name="MacDonald P."/>
            <person name="Magnisalis V."/>
            <person name="Maru K."/>
            <person name="Matthews C."/>
            <person name="McCusker W."/>
            <person name="McDonough S."/>
            <person name="Mehta T."/>
            <person name="Meldrim J."/>
            <person name="Meneus L."/>
            <person name="Mihai O."/>
            <person name="Mihalev A."/>
            <person name="Mihova T."/>
            <person name="Mittelman R."/>
            <person name="Mlenga V."/>
            <person name="Montmayeur A."/>
            <person name="Mulrain L."/>
            <person name="Navidi A."/>
            <person name="Naylor J."/>
            <person name="Negash T."/>
            <person name="Nguyen T."/>
            <person name="Nguyen N."/>
            <person name="Nicol R."/>
            <person name="Norbu C."/>
            <person name="Norbu N."/>
            <person name="Novod N."/>
            <person name="O'Neill B."/>
            <person name="Osman S."/>
            <person name="Markiewicz E."/>
            <person name="Oyono O.L."/>
            <person name="Patti C."/>
            <person name="Phunkhang P."/>
            <person name="Pierre F."/>
            <person name="Priest M."/>
            <person name="Raghuraman S."/>
            <person name="Rege F."/>
            <person name="Reyes R."/>
            <person name="Rise C."/>
            <person name="Rogov P."/>
            <person name="Ross K."/>
            <person name="Ryan E."/>
            <person name="Settipalli S."/>
            <person name="Shea T."/>
            <person name="Sherpa N."/>
            <person name="Shi L."/>
            <person name="Shih D."/>
            <person name="Sparrow T."/>
            <person name="Spaulding J."/>
            <person name="Stalker J."/>
            <person name="Stange-Thomann N."/>
            <person name="Stavropoulos S."/>
            <person name="Stone C."/>
            <person name="Strader C."/>
            <person name="Tesfaye S."/>
            <person name="Thomson T."/>
            <person name="Thoulutsang Y."/>
            <person name="Thoulutsang D."/>
            <person name="Topham K."/>
            <person name="Topping I."/>
            <person name="Tsamla T."/>
            <person name="Vassiliev H."/>
            <person name="Vo A."/>
            <person name="Wangchuk T."/>
            <person name="Wangdi T."/>
            <person name="Weiand M."/>
            <person name="Wilkinson J."/>
            <person name="Wilson A."/>
            <person name="Yadav S."/>
            <person name="Young G."/>
            <person name="Yu Q."/>
            <person name="Zembek L."/>
            <person name="Zhong D."/>
            <person name="Zimmer A."/>
            <person name="Zwirko Z."/>
            <person name="Jaffe D.B."/>
            <person name="Alvarez P."/>
            <person name="Brockman W."/>
            <person name="Butler J."/>
            <person name="Chin C."/>
            <person name="Gnerre S."/>
            <person name="Grabherr M."/>
            <person name="Kleber M."/>
            <person name="Mauceli E."/>
            <person name="MacCallum I."/>
        </authorList>
    </citation>
    <scope>NUCLEOTIDE SEQUENCE [LARGE SCALE GENOMIC DNA]</scope>
    <source>
        <strain evidence="2">Tucson 15010-1051.87</strain>
    </source>
</reference>
<gene>
    <name evidence="1" type="primary">Dvir\GJ26287</name>
    <name evidence="1" type="ORF">Dvir_GJ26287</name>
</gene>
<evidence type="ECO:0000313" key="1">
    <source>
        <dbReference type="EMBL" id="KRF83620.1"/>
    </source>
</evidence>
<evidence type="ECO:0000313" key="2">
    <source>
        <dbReference type="Proteomes" id="UP000008792"/>
    </source>
</evidence>
<keyword evidence="2" id="KW-1185">Reference proteome</keyword>
<dbReference type="InParanoid" id="A0A0Q9WS94"/>
<sequence>MRSALVGLTNSQRHRPLWLTVILPASLSRCLRSESLRTDELPTRRPVQLRLLIPLRPAHSHVSKWFVSQLNSNYAIYSMTSCKFPIIEGLLAVIHGQYSSFLSELHSKRLSHKGLMLRFAGMLHCCFVPPTVHLNSCNKCFERLCKQKQHQQQQKQCQIGCCLCQARQAPPADV</sequence>
<protein>
    <submittedName>
        <fullName evidence="1">Uncharacterized protein</fullName>
    </submittedName>
</protein>